<feature type="domain" description="Cytochrome c" evidence="6">
    <location>
        <begin position="59"/>
        <end position="146"/>
    </location>
</feature>
<dbReference type="InterPro" id="IPR036909">
    <property type="entry name" value="Cyt_c-like_dom_sf"/>
</dbReference>
<dbReference type="GO" id="GO:0046872">
    <property type="term" value="F:metal ion binding"/>
    <property type="evidence" value="ECO:0007669"/>
    <property type="project" value="UniProtKB-KW"/>
</dbReference>
<dbReference type="Gene3D" id="1.10.760.10">
    <property type="entry name" value="Cytochrome c-like domain"/>
    <property type="match status" value="1"/>
</dbReference>
<dbReference type="PANTHER" id="PTHR35008">
    <property type="entry name" value="BLL4482 PROTEIN-RELATED"/>
    <property type="match status" value="1"/>
</dbReference>
<evidence type="ECO:0000256" key="3">
    <source>
        <dbReference type="ARBA" id="ARBA00023004"/>
    </source>
</evidence>
<evidence type="ECO:0000313" key="8">
    <source>
        <dbReference type="Proteomes" id="UP000192708"/>
    </source>
</evidence>
<dbReference type="Pfam" id="PF13442">
    <property type="entry name" value="Cytochrome_CBB3"/>
    <property type="match status" value="1"/>
</dbReference>
<dbReference type="EMBL" id="FWXJ01000004">
    <property type="protein sequence ID" value="SMC41789.1"/>
    <property type="molecule type" value="Genomic_DNA"/>
</dbReference>
<dbReference type="PROSITE" id="PS51257">
    <property type="entry name" value="PROKAR_LIPOPROTEIN"/>
    <property type="match status" value="1"/>
</dbReference>
<reference evidence="7 8" key="1">
    <citation type="submission" date="2017-04" db="EMBL/GenBank/DDBJ databases">
        <authorList>
            <person name="Afonso C.L."/>
            <person name="Miller P.J."/>
            <person name="Scott M.A."/>
            <person name="Spackman E."/>
            <person name="Goraichik I."/>
            <person name="Dimitrov K.M."/>
            <person name="Suarez D.L."/>
            <person name="Swayne D.E."/>
        </authorList>
    </citation>
    <scope>NUCLEOTIDE SEQUENCE [LARGE SCALE GENOMIC DNA]</scope>
    <source>
        <strain evidence="7 8">VK13</strain>
    </source>
</reference>
<dbReference type="InterPro" id="IPR051459">
    <property type="entry name" value="Cytochrome_c-type_DH"/>
</dbReference>
<accession>A0A1W1Z022</accession>
<feature type="chain" id="PRO_5012641993" evidence="5">
    <location>
        <begin position="22"/>
        <end position="183"/>
    </location>
</feature>
<evidence type="ECO:0000313" key="7">
    <source>
        <dbReference type="EMBL" id="SMC41789.1"/>
    </source>
</evidence>
<evidence type="ECO:0000256" key="4">
    <source>
        <dbReference type="PROSITE-ProRule" id="PRU00433"/>
    </source>
</evidence>
<dbReference type="Proteomes" id="UP000192708">
    <property type="component" value="Unassembled WGS sequence"/>
</dbReference>
<dbReference type="GO" id="GO:0020037">
    <property type="term" value="F:heme binding"/>
    <property type="evidence" value="ECO:0007669"/>
    <property type="project" value="InterPro"/>
</dbReference>
<keyword evidence="3 4" id="KW-0408">Iron</keyword>
<proteinExistence type="predicted"/>
<evidence type="ECO:0000256" key="1">
    <source>
        <dbReference type="ARBA" id="ARBA00022617"/>
    </source>
</evidence>
<dbReference type="RefSeq" id="WP_084283029.1">
    <property type="nucleotide sequence ID" value="NZ_FWXJ01000004.1"/>
</dbReference>
<organism evidence="7 8">
    <name type="scientific">Polynucleobacter kasalickyi</name>
    <dbReference type="NCBI Taxonomy" id="1938817"/>
    <lineage>
        <taxon>Bacteria</taxon>
        <taxon>Pseudomonadati</taxon>
        <taxon>Pseudomonadota</taxon>
        <taxon>Betaproteobacteria</taxon>
        <taxon>Burkholderiales</taxon>
        <taxon>Burkholderiaceae</taxon>
        <taxon>Polynucleobacter</taxon>
    </lineage>
</organism>
<dbReference type="SUPFAM" id="SSF46626">
    <property type="entry name" value="Cytochrome c"/>
    <property type="match status" value="1"/>
</dbReference>
<dbReference type="PANTHER" id="PTHR35008:SF8">
    <property type="entry name" value="ALCOHOL DEHYDROGENASE CYTOCHROME C SUBUNIT"/>
    <property type="match status" value="1"/>
</dbReference>
<evidence type="ECO:0000256" key="2">
    <source>
        <dbReference type="ARBA" id="ARBA00022723"/>
    </source>
</evidence>
<protein>
    <submittedName>
        <fullName evidence="7">Cytochrome c</fullName>
    </submittedName>
</protein>
<gene>
    <name evidence="7" type="ORF">SAMN06296008_10454</name>
</gene>
<dbReference type="InterPro" id="IPR009056">
    <property type="entry name" value="Cyt_c-like_dom"/>
</dbReference>
<dbReference type="STRING" id="1938817.SAMN06296008_10454"/>
<keyword evidence="8" id="KW-1185">Reference proteome</keyword>
<evidence type="ECO:0000256" key="5">
    <source>
        <dbReference type="SAM" id="SignalP"/>
    </source>
</evidence>
<evidence type="ECO:0000259" key="6">
    <source>
        <dbReference type="PROSITE" id="PS51007"/>
    </source>
</evidence>
<name>A0A1W1Z022_9BURK</name>
<dbReference type="GO" id="GO:0009055">
    <property type="term" value="F:electron transfer activity"/>
    <property type="evidence" value="ECO:0007669"/>
    <property type="project" value="InterPro"/>
</dbReference>
<sequence length="183" mass="19605">MRIYKKSVLSLFILGSMIACSTSTVKQSPHLGQAMTASDIKKVDISIGPDGVGLPVGSGNAKTGLKVYEAQCLSCHGAKGQGKPVDALVGGIGSLSSDKPVRTVGSFWPHASTLFDYTRRAMPLQSPKSLTNNEVYAVSAYILFLNGIISEDYELNQGNLAQVKMPNRDGMIDFSKEKSVVYK</sequence>
<feature type="signal peptide" evidence="5">
    <location>
        <begin position="1"/>
        <end position="21"/>
    </location>
</feature>
<keyword evidence="1 4" id="KW-0349">Heme</keyword>
<dbReference type="OrthoDB" id="9811281at2"/>
<keyword evidence="5" id="KW-0732">Signal</keyword>
<dbReference type="PROSITE" id="PS51007">
    <property type="entry name" value="CYTC"/>
    <property type="match status" value="1"/>
</dbReference>
<dbReference type="AlphaFoldDB" id="A0A1W1Z022"/>
<keyword evidence="2 4" id="KW-0479">Metal-binding</keyword>